<evidence type="ECO:0000256" key="1">
    <source>
        <dbReference type="SAM" id="Phobius"/>
    </source>
</evidence>
<accession>A0A4Z0A373</accession>
<dbReference type="OrthoDB" id="2501127at2759"/>
<evidence type="ECO:0000313" key="2">
    <source>
        <dbReference type="EMBL" id="TFY81185.1"/>
    </source>
</evidence>
<evidence type="ECO:0000313" key="3">
    <source>
        <dbReference type="Proteomes" id="UP000298061"/>
    </source>
</evidence>
<keyword evidence="1" id="KW-0472">Membrane</keyword>
<proteinExistence type="predicted"/>
<sequence>MTMLWIPFIIHTITHRREEGFVHTFLGELISLFILFVFWLVGAAIATSTSSPISSSTWGDLGWCHQYHTCRILTALVAFAWMGWILVFALFLTSMLFCIANKAWQDPMHGTLYPRDSIAFPQAQTSEYRASRV</sequence>
<organism evidence="2 3">
    <name type="scientific">Hericium alpestre</name>
    <dbReference type="NCBI Taxonomy" id="135208"/>
    <lineage>
        <taxon>Eukaryota</taxon>
        <taxon>Fungi</taxon>
        <taxon>Dikarya</taxon>
        <taxon>Basidiomycota</taxon>
        <taxon>Agaricomycotina</taxon>
        <taxon>Agaricomycetes</taxon>
        <taxon>Russulales</taxon>
        <taxon>Hericiaceae</taxon>
        <taxon>Hericium</taxon>
    </lineage>
</organism>
<keyword evidence="3" id="KW-1185">Reference proteome</keyword>
<evidence type="ECO:0008006" key="4">
    <source>
        <dbReference type="Google" id="ProtNLM"/>
    </source>
</evidence>
<reference evidence="2 3" key="1">
    <citation type="submission" date="2019-02" db="EMBL/GenBank/DDBJ databases">
        <title>Genome sequencing of the rare red list fungi Hericium alpestre (H. flagellum).</title>
        <authorList>
            <person name="Buettner E."/>
            <person name="Kellner H."/>
        </authorList>
    </citation>
    <scope>NUCLEOTIDE SEQUENCE [LARGE SCALE GENOMIC DNA]</scope>
    <source>
        <strain evidence="2 3">DSM 108284</strain>
    </source>
</reference>
<comment type="caution">
    <text evidence="2">The sequence shown here is derived from an EMBL/GenBank/DDBJ whole genome shotgun (WGS) entry which is preliminary data.</text>
</comment>
<protein>
    <recommendedName>
        <fullName evidence="4">MARVEL domain-containing protein</fullName>
    </recommendedName>
</protein>
<dbReference type="EMBL" id="SFCI01000241">
    <property type="protein sequence ID" value="TFY81185.1"/>
    <property type="molecule type" value="Genomic_DNA"/>
</dbReference>
<keyword evidence="1" id="KW-1133">Transmembrane helix</keyword>
<keyword evidence="1" id="KW-0812">Transmembrane</keyword>
<dbReference type="Proteomes" id="UP000298061">
    <property type="component" value="Unassembled WGS sequence"/>
</dbReference>
<feature type="transmembrane region" description="Helical" evidence="1">
    <location>
        <begin position="72"/>
        <end position="99"/>
    </location>
</feature>
<dbReference type="AlphaFoldDB" id="A0A4Z0A373"/>
<feature type="transmembrane region" description="Helical" evidence="1">
    <location>
        <begin position="21"/>
        <end position="46"/>
    </location>
</feature>
<name>A0A4Z0A373_9AGAM</name>
<gene>
    <name evidence="2" type="ORF">EWM64_g2832</name>
</gene>